<comment type="subcellular location">
    <subcellularLocation>
        <location evidence="1">Membrane</location>
        <topology evidence="1">Multi-pass membrane protein</topology>
    </subcellularLocation>
</comment>
<dbReference type="AlphaFoldDB" id="A0A1I7X994"/>
<accession>A0A1I7X994</accession>
<dbReference type="PANTHER" id="PTHR23507:SF11">
    <property type="entry name" value="SOLUTE CARRIER FAMILY RELATED"/>
    <property type="match status" value="1"/>
</dbReference>
<dbReference type="WBParaSite" id="Hba_13999">
    <property type="protein sequence ID" value="Hba_13999"/>
    <property type="gene ID" value="Hba_13999"/>
</dbReference>
<keyword evidence="3" id="KW-1133">Transmembrane helix</keyword>
<dbReference type="GO" id="GO:0016020">
    <property type="term" value="C:membrane"/>
    <property type="evidence" value="ECO:0007669"/>
    <property type="project" value="UniProtKB-SubCell"/>
</dbReference>
<evidence type="ECO:0000256" key="3">
    <source>
        <dbReference type="ARBA" id="ARBA00022989"/>
    </source>
</evidence>
<sequence length="154" mass="17529">MQSTNHGGRSFTTTTPRYLFILSGKLFTKNSHATLESVRSYHNNFIASWLIYASLLPGSPHGLLNPLTYTFMSYLVEPNEIGKAFAISSIAQKIAGFFQTVVLQNIYIATLNWYQDIRALRLEYHVANMPFVDQCRKPKMARDSLLNDTEKGKF</sequence>
<dbReference type="Proteomes" id="UP000095283">
    <property type="component" value="Unplaced"/>
</dbReference>
<dbReference type="InterPro" id="IPR036259">
    <property type="entry name" value="MFS_trans_sf"/>
</dbReference>
<evidence type="ECO:0000256" key="4">
    <source>
        <dbReference type="ARBA" id="ARBA00023136"/>
    </source>
</evidence>
<evidence type="ECO:0000313" key="6">
    <source>
        <dbReference type="WBParaSite" id="Hba_13999"/>
    </source>
</evidence>
<keyword evidence="2" id="KW-0812">Transmembrane</keyword>
<evidence type="ECO:0000256" key="2">
    <source>
        <dbReference type="ARBA" id="ARBA00022692"/>
    </source>
</evidence>
<evidence type="ECO:0000313" key="5">
    <source>
        <dbReference type="Proteomes" id="UP000095283"/>
    </source>
</evidence>
<protein>
    <submittedName>
        <fullName evidence="6">ABC transmembrane type-1 domain-containing protein</fullName>
    </submittedName>
</protein>
<keyword evidence="5" id="KW-1185">Reference proteome</keyword>
<proteinExistence type="predicted"/>
<organism evidence="5 6">
    <name type="scientific">Heterorhabditis bacteriophora</name>
    <name type="common">Entomopathogenic nematode worm</name>
    <dbReference type="NCBI Taxonomy" id="37862"/>
    <lineage>
        <taxon>Eukaryota</taxon>
        <taxon>Metazoa</taxon>
        <taxon>Ecdysozoa</taxon>
        <taxon>Nematoda</taxon>
        <taxon>Chromadorea</taxon>
        <taxon>Rhabditida</taxon>
        <taxon>Rhabditina</taxon>
        <taxon>Rhabditomorpha</taxon>
        <taxon>Strongyloidea</taxon>
        <taxon>Heterorhabditidae</taxon>
        <taxon>Heterorhabditis</taxon>
    </lineage>
</organism>
<dbReference type="PANTHER" id="PTHR23507">
    <property type="entry name" value="ZGC:174356"/>
    <property type="match status" value="1"/>
</dbReference>
<reference evidence="6" key="1">
    <citation type="submission" date="2016-11" db="UniProtKB">
        <authorList>
            <consortium name="WormBaseParasite"/>
        </authorList>
    </citation>
    <scope>IDENTIFICATION</scope>
</reference>
<evidence type="ECO:0000256" key="1">
    <source>
        <dbReference type="ARBA" id="ARBA00004141"/>
    </source>
</evidence>
<dbReference type="GO" id="GO:0022857">
    <property type="term" value="F:transmembrane transporter activity"/>
    <property type="evidence" value="ECO:0007669"/>
    <property type="project" value="TreeGrafter"/>
</dbReference>
<name>A0A1I7X994_HETBA</name>
<dbReference type="SUPFAM" id="SSF103473">
    <property type="entry name" value="MFS general substrate transporter"/>
    <property type="match status" value="1"/>
</dbReference>
<keyword evidence="4" id="KW-0472">Membrane</keyword>